<gene>
    <name evidence="2" type="ORF">OS493_011472</name>
</gene>
<feature type="compositionally biased region" description="Polar residues" evidence="1">
    <location>
        <begin position="17"/>
        <end position="30"/>
    </location>
</feature>
<dbReference type="AlphaFoldDB" id="A0A9W9YQF9"/>
<sequence length="172" mass="18730">MAAHKSANAKGSHRMNSRQSAYILQNTKSLIPSLPDQRLERTTTFAEPAAEQPALHAESSQEQTRTLVEKDSSNDDRTDSDVSSNGPDGLATELSRLAISVPSPADDETFLSPDTGSIVSSTSEEAQAAKARSVVPREKLNEYLVSDGIAPITQPWLEWEKASDRTKQTIHQ</sequence>
<accession>A0A9W9YQF9</accession>
<reference evidence="2" key="1">
    <citation type="submission" date="2023-01" db="EMBL/GenBank/DDBJ databases">
        <title>Genome assembly of the deep-sea coral Lophelia pertusa.</title>
        <authorList>
            <person name="Herrera S."/>
            <person name="Cordes E."/>
        </authorList>
    </citation>
    <scope>NUCLEOTIDE SEQUENCE</scope>
    <source>
        <strain evidence="2">USNM1676648</strain>
        <tissue evidence="2">Polyp</tissue>
    </source>
</reference>
<feature type="region of interest" description="Disordered" evidence="1">
    <location>
        <begin position="1"/>
        <end position="91"/>
    </location>
</feature>
<evidence type="ECO:0000313" key="3">
    <source>
        <dbReference type="Proteomes" id="UP001163046"/>
    </source>
</evidence>
<evidence type="ECO:0000256" key="1">
    <source>
        <dbReference type="SAM" id="MobiDB-lite"/>
    </source>
</evidence>
<feature type="compositionally biased region" description="Basic and acidic residues" evidence="1">
    <location>
        <begin position="67"/>
        <end position="80"/>
    </location>
</feature>
<evidence type="ECO:0000313" key="2">
    <source>
        <dbReference type="EMBL" id="KAJ7363191.1"/>
    </source>
</evidence>
<proteinExistence type="predicted"/>
<dbReference type="EMBL" id="MU827306">
    <property type="protein sequence ID" value="KAJ7363191.1"/>
    <property type="molecule type" value="Genomic_DNA"/>
</dbReference>
<protein>
    <submittedName>
        <fullName evidence="2">Uncharacterized protein</fullName>
    </submittedName>
</protein>
<name>A0A9W9YQF9_9CNID</name>
<dbReference type="OrthoDB" id="5986202at2759"/>
<organism evidence="2 3">
    <name type="scientific">Desmophyllum pertusum</name>
    <dbReference type="NCBI Taxonomy" id="174260"/>
    <lineage>
        <taxon>Eukaryota</taxon>
        <taxon>Metazoa</taxon>
        <taxon>Cnidaria</taxon>
        <taxon>Anthozoa</taxon>
        <taxon>Hexacorallia</taxon>
        <taxon>Scleractinia</taxon>
        <taxon>Caryophylliina</taxon>
        <taxon>Caryophylliidae</taxon>
        <taxon>Desmophyllum</taxon>
    </lineage>
</organism>
<keyword evidence="3" id="KW-1185">Reference proteome</keyword>
<dbReference type="Proteomes" id="UP001163046">
    <property type="component" value="Unassembled WGS sequence"/>
</dbReference>
<comment type="caution">
    <text evidence="2">The sequence shown here is derived from an EMBL/GenBank/DDBJ whole genome shotgun (WGS) entry which is preliminary data.</text>
</comment>